<dbReference type="Proteomes" id="UP001153404">
    <property type="component" value="Unassembled WGS sequence"/>
</dbReference>
<dbReference type="EMBL" id="JAPDIA010000001">
    <property type="protein sequence ID" value="MDG0808443.1"/>
    <property type="molecule type" value="Genomic_DNA"/>
</dbReference>
<dbReference type="SUPFAM" id="SSF46785">
    <property type="entry name" value="Winged helix' DNA-binding domain"/>
    <property type="match status" value="1"/>
</dbReference>
<dbReference type="InterPro" id="IPR036390">
    <property type="entry name" value="WH_DNA-bd_sf"/>
</dbReference>
<name>A0A9X4KPN3_9BACL</name>
<proteinExistence type="predicted"/>
<reference evidence="2" key="1">
    <citation type="submission" date="2022-10" db="EMBL/GenBank/DDBJ databases">
        <title>Comparative genomic analysis of Cohnella hashimotonis sp. nov., isolated from the International Space Station.</title>
        <authorList>
            <person name="Simpson A."/>
            <person name="Venkateswaran K."/>
        </authorList>
    </citation>
    <scope>NUCLEOTIDE SEQUENCE</scope>
    <source>
        <strain evidence="2">DSM 28161</strain>
    </source>
</reference>
<dbReference type="GO" id="GO:0006508">
    <property type="term" value="P:proteolysis"/>
    <property type="evidence" value="ECO:0007669"/>
    <property type="project" value="InterPro"/>
</dbReference>
<evidence type="ECO:0000259" key="1">
    <source>
        <dbReference type="Pfam" id="PF01726"/>
    </source>
</evidence>
<accession>A0A9X4KPN3</accession>
<dbReference type="AlphaFoldDB" id="A0A9X4KPN3"/>
<dbReference type="Pfam" id="PF01726">
    <property type="entry name" value="LexA_DNA_bind"/>
    <property type="match status" value="1"/>
</dbReference>
<dbReference type="Gene3D" id="1.10.10.10">
    <property type="entry name" value="Winged helix-like DNA-binding domain superfamily/Winged helix DNA-binding domain"/>
    <property type="match status" value="1"/>
</dbReference>
<protein>
    <submittedName>
        <fullName evidence="2">Transcriptional regulator</fullName>
    </submittedName>
</protein>
<dbReference type="GO" id="GO:0004252">
    <property type="term" value="F:serine-type endopeptidase activity"/>
    <property type="evidence" value="ECO:0007669"/>
    <property type="project" value="InterPro"/>
</dbReference>
<dbReference type="InterPro" id="IPR036388">
    <property type="entry name" value="WH-like_DNA-bd_sf"/>
</dbReference>
<comment type="caution">
    <text evidence="2">The sequence shown here is derived from an EMBL/GenBank/DDBJ whole genome shotgun (WGS) entry which is preliminary data.</text>
</comment>
<gene>
    <name evidence="2" type="ORF">OMP40_02715</name>
</gene>
<sequence length="67" mass="7670">MVWAIKALTDKLGYPPTVREIADASFISLSVAHGHLDRLRKRGIVSWSPNRSRTIHLVKRGDRHEPR</sequence>
<evidence type="ECO:0000313" key="2">
    <source>
        <dbReference type="EMBL" id="MDG0808443.1"/>
    </source>
</evidence>
<organism evidence="2 3">
    <name type="scientific">Cohnella rhizosphaerae</name>
    <dbReference type="NCBI Taxonomy" id="1457232"/>
    <lineage>
        <taxon>Bacteria</taxon>
        <taxon>Bacillati</taxon>
        <taxon>Bacillota</taxon>
        <taxon>Bacilli</taxon>
        <taxon>Bacillales</taxon>
        <taxon>Paenibacillaceae</taxon>
        <taxon>Cohnella</taxon>
    </lineage>
</organism>
<dbReference type="InterPro" id="IPR006199">
    <property type="entry name" value="LexA_DNA-bd_dom"/>
</dbReference>
<keyword evidence="3" id="KW-1185">Reference proteome</keyword>
<feature type="domain" description="LexA repressor DNA-binding" evidence="1">
    <location>
        <begin position="5"/>
        <end position="54"/>
    </location>
</feature>
<evidence type="ECO:0000313" key="3">
    <source>
        <dbReference type="Proteomes" id="UP001153404"/>
    </source>
</evidence>